<keyword evidence="19" id="KW-1185">Reference proteome</keyword>
<dbReference type="Proteomes" id="UP001057753">
    <property type="component" value="Unassembled WGS sequence"/>
</dbReference>
<dbReference type="Pfam" id="PF00425">
    <property type="entry name" value="Chorismate_bind"/>
    <property type="match status" value="1"/>
</dbReference>
<evidence type="ECO:0000256" key="6">
    <source>
        <dbReference type="ARBA" id="ARBA00020653"/>
    </source>
</evidence>
<dbReference type="EC" id="4.1.3.27" evidence="5 15"/>
<comment type="similarity">
    <text evidence="3 15">Belongs to the anthranilate synthase component I family.</text>
</comment>
<comment type="subunit">
    <text evidence="4 15">Heterotetramer consisting of two non-identical subunits: a beta subunit (TrpG) and a large alpha subunit (TrpE).</text>
</comment>
<sequence>MLTITKEQFLKKAAKYNTVLMSAHILADTTTPIQLFHLFNNDAAFLLESKDPLSPWSNYSFIGINPIYYLYDKGGSFIFENKKRETILRGEHIQETWDNVLTYLNVAPNPQLELPFPGGAVGYMGFEAYGCYEPRLAASLDRENPNVSFVFCQTILAYHHGKEELTVIHLQNTADKNGEEAFQNGAHEIEAILKAIAVDDSLPVSMVPMTDHIKDDLFANVSSNYTKETFMDHVQKVKEYIAAGDIFQAVLSQRFKVPVQTDGLSLYRVLRKINPSPYLYYIRLDEREIIGSSPERLVKVEKEGELEIHPIAGTRKRGNNLAEDEALAKDLLADEKERAEHLMLVDLARNDMGRVSEYGSVNVKEMMQVTHFSHVMHLISKVTGQLKKDTHPFEALFAAHPAGTVSGAPKVRAVEIIEELEQTRRGIYAGAIAYCGFNQAIDSCIAIRTIILQDRVAHVQAGAGIVQDSIPENEYEETRNKARALIYAIKLAELRYEKEEEEENE</sequence>
<evidence type="ECO:0000256" key="14">
    <source>
        <dbReference type="ARBA" id="ARBA00047683"/>
    </source>
</evidence>
<dbReference type="AlphaFoldDB" id="A0A9Q4FYV3"/>
<keyword evidence="9 15" id="KW-0822">Tryptophan biosynthesis</keyword>
<gene>
    <name evidence="15" type="primary">trpE</name>
    <name evidence="18" type="ORF">HXA33_08090</name>
</gene>
<dbReference type="Gene3D" id="3.60.120.10">
    <property type="entry name" value="Anthranilate synthase"/>
    <property type="match status" value="1"/>
</dbReference>
<evidence type="ECO:0000256" key="5">
    <source>
        <dbReference type="ARBA" id="ARBA00012266"/>
    </source>
</evidence>
<comment type="cofactor">
    <cofactor evidence="1 15">
        <name>Mg(2+)</name>
        <dbReference type="ChEBI" id="CHEBI:18420"/>
    </cofactor>
</comment>
<feature type="domain" description="Anthranilate synthase component I N-terminal" evidence="17">
    <location>
        <begin position="28"/>
        <end position="167"/>
    </location>
</feature>
<evidence type="ECO:0000256" key="4">
    <source>
        <dbReference type="ARBA" id="ARBA00011575"/>
    </source>
</evidence>
<keyword evidence="10 15" id="KW-0460">Magnesium</keyword>
<keyword evidence="11 15" id="KW-0057">Aromatic amino acid biosynthesis</keyword>
<dbReference type="PANTHER" id="PTHR11236:SF48">
    <property type="entry name" value="ISOCHORISMATE SYNTHASE MENF"/>
    <property type="match status" value="1"/>
</dbReference>
<dbReference type="InterPro" id="IPR006805">
    <property type="entry name" value="Anth_synth_I_N"/>
</dbReference>
<reference evidence="18" key="1">
    <citation type="submission" date="2020-06" db="EMBL/GenBank/DDBJ databases">
        <title>Insight into the genomes of haloalkaliphilic bacilli from Kenyan soda lakes.</title>
        <authorList>
            <person name="Mwirichia R."/>
            <person name="Villamizar G.C."/>
            <person name="Poehlein A."/>
            <person name="Mugweru J."/>
            <person name="Kipnyargis A."/>
            <person name="Kiplimo D."/>
            <person name="Orwa P."/>
            <person name="Daniel R."/>
        </authorList>
    </citation>
    <scope>NUCLEOTIDE SEQUENCE</scope>
    <source>
        <strain evidence="18">B1096_S55</strain>
    </source>
</reference>
<accession>A0A9Q4FYV3</accession>
<dbReference type="NCBIfam" id="TIGR00564">
    <property type="entry name" value="trpE_most"/>
    <property type="match status" value="1"/>
</dbReference>
<comment type="function">
    <text evidence="13 15">Part of a heterotetrameric complex that catalyzes the two-step biosynthesis of anthranilate, an intermediate in the biosynthesis of L-tryptophan. In the first step, the glutamine-binding beta subunit (TrpG) of anthranilate synthase (AS) provides the glutamine amidotransferase activity which generates ammonia as a substrate that, along with chorismate, is used in the second step, catalyzed by the large alpha subunit of AS (TrpE) to produce anthranilate. In the absence of TrpG, TrpE can synthesize anthranilate directly from chorismate and high concentrations of ammonia.</text>
</comment>
<protein>
    <recommendedName>
        <fullName evidence="6 15">Anthranilate synthase component 1</fullName>
        <ecNumber evidence="5 15">4.1.3.27</ecNumber>
    </recommendedName>
</protein>
<feature type="domain" description="Chorismate-utilising enzyme C-terminal" evidence="16">
    <location>
        <begin position="227"/>
        <end position="481"/>
    </location>
</feature>
<name>A0A9Q4FYV3_SALAG</name>
<evidence type="ECO:0000256" key="1">
    <source>
        <dbReference type="ARBA" id="ARBA00001946"/>
    </source>
</evidence>
<evidence type="ECO:0000259" key="17">
    <source>
        <dbReference type="Pfam" id="PF04715"/>
    </source>
</evidence>
<comment type="caution">
    <text evidence="18">The sequence shown here is derived from an EMBL/GenBank/DDBJ whole genome shotgun (WGS) entry which is preliminary data.</text>
</comment>
<keyword evidence="7 15" id="KW-0028">Amino-acid biosynthesis</keyword>
<evidence type="ECO:0000256" key="2">
    <source>
        <dbReference type="ARBA" id="ARBA00004873"/>
    </source>
</evidence>
<dbReference type="EMBL" id="JABXYM010000001">
    <property type="protein sequence ID" value="MCR6096512.1"/>
    <property type="molecule type" value="Genomic_DNA"/>
</dbReference>
<dbReference type="PRINTS" id="PR00095">
    <property type="entry name" value="ANTSNTHASEI"/>
</dbReference>
<evidence type="ECO:0000256" key="13">
    <source>
        <dbReference type="ARBA" id="ARBA00025634"/>
    </source>
</evidence>
<evidence type="ECO:0000256" key="3">
    <source>
        <dbReference type="ARBA" id="ARBA00009562"/>
    </source>
</evidence>
<keyword evidence="8 15" id="KW-0479">Metal-binding</keyword>
<dbReference type="GO" id="GO:0004049">
    <property type="term" value="F:anthranilate synthase activity"/>
    <property type="evidence" value="ECO:0007669"/>
    <property type="project" value="UniProtKB-EC"/>
</dbReference>
<evidence type="ECO:0000256" key="11">
    <source>
        <dbReference type="ARBA" id="ARBA00023141"/>
    </source>
</evidence>
<evidence type="ECO:0000313" key="18">
    <source>
        <dbReference type="EMBL" id="MCR6096512.1"/>
    </source>
</evidence>
<dbReference type="InterPro" id="IPR005256">
    <property type="entry name" value="Anth_synth_I_PabB"/>
</dbReference>
<dbReference type="RefSeq" id="WP_257821100.1">
    <property type="nucleotide sequence ID" value="NZ_JABXYM010000001.1"/>
</dbReference>
<dbReference type="GO" id="GO:0000162">
    <property type="term" value="P:L-tryptophan biosynthetic process"/>
    <property type="evidence" value="ECO:0007669"/>
    <property type="project" value="UniProtKB-KW"/>
</dbReference>
<evidence type="ECO:0000259" key="16">
    <source>
        <dbReference type="Pfam" id="PF00425"/>
    </source>
</evidence>
<dbReference type="Pfam" id="PF04715">
    <property type="entry name" value="Anth_synt_I_N"/>
    <property type="match status" value="1"/>
</dbReference>
<dbReference type="InterPro" id="IPR005801">
    <property type="entry name" value="ADC_synthase"/>
</dbReference>
<evidence type="ECO:0000256" key="8">
    <source>
        <dbReference type="ARBA" id="ARBA00022723"/>
    </source>
</evidence>
<dbReference type="GO" id="GO:0046872">
    <property type="term" value="F:metal ion binding"/>
    <property type="evidence" value="ECO:0007669"/>
    <property type="project" value="UniProtKB-KW"/>
</dbReference>
<evidence type="ECO:0000256" key="12">
    <source>
        <dbReference type="ARBA" id="ARBA00023239"/>
    </source>
</evidence>
<evidence type="ECO:0000313" key="19">
    <source>
        <dbReference type="Proteomes" id="UP001057753"/>
    </source>
</evidence>
<organism evidence="18 19">
    <name type="scientific">Salipaludibacillus agaradhaerens</name>
    <name type="common">Bacillus agaradhaerens</name>
    <dbReference type="NCBI Taxonomy" id="76935"/>
    <lineage>
        <taxon>Bacteria</taxon>
        <taxon>Bacillati</taxon>
        <taxon>Bacillota</taxon>
        <taxon>Bacilli</taxon>
        <taxon>Bacillales</taxon>
        <taxon>Bacillaceae</taxon>
    </lineage>
</organism>
<dbReference type="PANTHER" id="PTHR11236">
    <property type="entry name" value="AMINOBENZOATE/ANTHRANILATE SYNTHASE"/>
    <property type="match status" value="1"/>
</dbReference>
<keyword evidence="12 15" id="KW-0456">Lyase</keyword>
<dbReference type="SUPFAM" id="SSF56322">
    <property type="entry name" value="ADC synthase"/>
    <property type="match status" value="1"/>
</dbReference>
<proteinExistence type="inferred from homology"/>
<evidence type="ECO:0000256" key="10">
    <source>
        <dbReference type="ARBA" id="ARBA00022842"/>
    </source>
</evidence>
<dbReference type="InterPro" id="IPR019999">
    <property type="entry name" value="Anth_synth_I-like"/>
</dbReference>
<evidence type="ECO:0000256" key="9">
    <source>
        <dbReference type="ARBA" id="ARBA00022822"/>
    </source>
</evidence>
<comment type="catalytic activity">
    <reaction evidence="14 15">
        <text>chorismate + L-glutamine = anthranilate + pyruvate + L-glutamate + H(+)</text>
        <dbReference type="Rhea" id="RHEA:21732"/>
        <dbReference type="ChEBI" id="CHEBI:15361"/>
        <dbReference type="ChEBI" id="CHEBI:15378"/>
        <dbReference type="ChEBI" id="CHEBI:16567"/>
        <dbReference type="ChEBI" id="CHEBI:29748"/>
        <dbReference type="ChEBI" id="CHEBI:29985"/>
        <dbReference type="ChEBI" id="CHEBI:58359"/>
        <dbReference type="EC" id="4.1.3.27"/>
    </reaction>
</comment>
<evidence type="ECO:0000256" key="7">
    <source>
        <dbReference type="ARBA" id="ARBA00022605"/>
    </source>
</evidence>
<evidence type="ECO:0000256" key="15">
    <source>
        <dbReference type="RuleBase" id="RU364045"/>
    </source>
</evidence>
<comment type="pathway">
    <text evidence="2 15">Amino-acid biosynthesis; L-tryptophan biosynthesis; L-tryptophan from chorismate: step 1/5.</text>
</comment>
<dbReference type="InterPro" id="IPR015890">
    <property type="entry name" value="Chorismate_C"/>
</dbReference>